<organism evidence="6 7">
    <name type="scientific">candidate division WWE3 bacterium RIFCSPHIGHO2_02_FULL_38_14</name>
    <dbReference type="NCBI Taxonomy" id="1802620"/>
    <lineage>
        <taxon>Bacteria</taxon>
        <taxon>Katanobacteria</taxon>
    </lineage>
</organism>
<evidence type="ECO:0000256" key="1">
    <source>
        <dbReference type="ARBA" id="ARBA00001947"/>
    </source>
</evidence>
<dbReference type="InterPro" id="IPR003785">
    <property type="entry name" value="Creatininase/forma_Hydrolase"/>
</dbReference>
<comment type="similarity">
    <text evidence="5">Belongs to the creatininase superfamily.</text>
</comment>
<dbReference type="InterPro" id="IPR024087">
    <property type="entry name" value="Creatininase-like_sf"/>
</dbReference>
<evidence type="ECO:0000256" key="2">
    <source>
        <dbReference type="ARBA" id="ARBA00022723"/>
    </source>
</evidence>
<dbReference type="Proteomes" id="UP000178127">
    <property type="component" value="Unassembled WGS sequence"/>
</dbReference>
<dbReference type="AlphaFoldDB" id="A0A1F4V642"/>
<evidence type="ECO:0000256" key="5">
    <source>
        <dbReference type="ARBA" id="ARBA00024029"/>
    </source>
</evidence>
<keyword evidence="4" id="KW-0862">Zinc</keyword>
<comment type="cofactor">
    <cofactor evidence="1">
        <name>Zn(2+)</name>
        <dbReference type="ChEBI" id="CHEBI:29105"/>
    </cofactor>
</comment>
<evidence type="ECO:0008006" key="8">
    <source>
        <dbReference type="Google" id="ProtNLM"/>
    </source>
</evidence>
<evidence type="ECO:0000313" key="7">
    <source>
        <dbReference type="Proteomes" id="UP000178127"/>
    </source>
</evidence>
<dbReference type="SUPFAM" id="SSF102215">
    <property type="entry name" value="Creatininase"/>
    <property type="match status" value="1"/>
</dbReference>
<dbReference type="STRING" id="1802620.A3D91_01275"/>
<protein>
    <recommendedName>
        <fullName evidence="8">Creatinine amidohydrolase</fullName>
    </recommendedName>
</protein>
<evidence type="ECO:0000256" key="3">
    <source>
        <dbReference type="ARBA" id="ARBA00022801"/>
    </source>
</evidence>
<accession>A0A1F4V642</accession>
<name>A0A1F4V642_UNCKA</name>
<evidence type="ECO:0000313" key="6">
    <source>
        <dbReference type="EMBL" id="OGC52616.1"/>
    </source>
</evidence>
<proteinExistence type="inferred from homology"/>
<dbReference type="GO" id="GO:0016811">
    <property type="term" value="F:hydrolase activity, acting on carbon-nitrogen (but not peptide) bonds, in linear amides"/>
    <property type="evidence" value="ECO:0007669"/>
    <property type="project" value="TreeGrafter"/>
</dbReference>
<dbReference type="PANTHER" id="PTHR35005:SF1">
    <property type="entry name" value="2-AMINO-5-FORMYLAMINO-6-RIBOSYLAMINOPYRIMIDIN-4(3H)-ONE 5'-MONOPHOSPHATE DEFORMYLASE"/>
    <property type="match status" value="1"/>
</dbReference>
<sequence>MTKYDLLLIPTGSFEQHGPLLGYDTDSLIAETITEKVSEYLKVSNIKLPCIPYGISKEHKDFYLNGSVQSLSYFNYIKDLFLSLIETSNPKLIALINGHGGNINILSAVSNDLNYDYKSKVVLFHIFNKQVNQKAEELFKLTDTHAGTVETSIYYFLKNIQKNEILSNPEYKKKITSGLQLFRTKELTTTGVINDSENVEIDTDKGKKLFNFIVQDLADKISEMLLKIETIHKEANG</sequence>
<evidence type="ECO:0000256" key="4">
    <source>
        <dbReference type="ARBA" id="ARBA00022833"/>
    </source>
</evidence>
<keyword evidence="2" id="KW-0479">Metal-binding</keyword>
<gene>
    <name evidence="6" type="ORF">A3D91_01275</name>
</gene>
<dbReference type="GO" id="GO:0046872">
    <property type="term" value="F:metal ion binding"/>
    <property type="evidence" value="ECO:0007669"/>
    <property type="project" value="UniProtKB-KW"/>
</dbReference>
<reference evidence="6 7" key="1">
    <citation type="journal article" date="2016" name="Nat. Commun.">
        <title>Thousands of microbial genomes shed light on interconnected biogeochemical processes in an aquifer system.</title>
        <authorList>
            <person name="Anantharaman K."/>
            <person name="Brown C.T."/>
            <person name="Hug L.A."/>
            <person name="Sharon I."/>
            <person name="Castelle C.J."/>
            <person name="Probst A.J."/>
            <person name="Thomas B.C."/>
            <person name="Singh A."/>
            <person name="Wilkins M.J."/>
            <person name="Karaoz U."/>
            <person name="Brodie E.L."/>
            <person name="Williams K.H."/>
            <person name="Hubbard S.S."/>
            <person name="Banfield J.F."/>
        </authorList>
    </citation>
    <scope>NUCLEOTIDE SEQUENCE [LARGE SCALE GENOMIC DNA]</scope>
</reference>
<dbReference type="Gene3D" id="3.40.50.10310">
    <property type="entry name" value="Creatininase"/>
    <property type="match status" value="1"/>
</dbReference>
<dbReference type="GO" id="GO:0009231">
    <property type="term" value="P:riboflavin biosynthetic process"/>
    <property type="evidence" value="ECO:0007669"/>
    <property type="project" value="TreeGrafter"/>
</dbReference>
<dbReference type="PANTHER" id="PTHR35005">
    <property type="entry name" value="3-DEHYDRO-SCYLLO-INOSOSE HYDROLASE"/>
    <property type="match status" value="1"/>
</dbReference>
<keyword evidence="3" id="KW-0378">Hydrolase</keyword>
<dbReference type="Pfam" id="PF02633">
    <property type="entry name" value="Creatininase"/>
    <property type="match status" value="1"/>
</dbReference>
<comment type="caution">
    <text evidence="6">The sequence shown here is derived from an EMBL/GenBank/DDBJ whole genome shotgun (WGS) entry which is preliminary data.</text>
</comment>
<dbReference type="EMBL" id="MEVD01000023">
    <property type="protein sequence ID" value="OGC52616.1"/>
    <property type="molecule type" value="Genomic_DNA"/>
</dbReference>